<name>A0A6G0W8A6_9STRA</name>
<dbReference type="Proteomes" id="UP000481153">
    <property type="component" value="Unassembled WGS sequence"/>
</dbReference>
<reference evidence="2 3" key="1">
    <citation type="submission" date="2019-07" db="EMBL/GenBank/DDBJ databases">
        <title>Genomics analysis of Aphanomyces spp. identifies a new class of oomycete effector associated with host adaptation.</title>
        <authorList>
            <person name="Gaulin E."/>
        </authorList>
    </citation>
    <scope>NUCLEOTIDE SEQUENCE [LARGE SCALE GENOMIC DNA]</scope>
    <source>
        <strain evidence="2 3">ATCC 201684</strain>
    </source>
</reference>
<feature type="region of interest" description="Disordered" evidence="1">
    <location>
        <begin position="119"/>
        <end position="153"/>
    </location>
</feature>
<gene>
    <name evidence="2" type="ORF">Ae201684_017703</name>
</gene>
<evidence type="ECO:0000313" key="2">
    <source>
        <dbReference type="EMBL" id="KAF0723361.1"/>
    </source>
</evidence>
<feature type="compositionally biased region" description="Low complexity" evidence="1">
    <location>
        <begin position="138"/>
        <end position="153"/>
    </location>
</feature>
<sequence length="191" mass="20718">MTPLNIQFAATLLGSFLDSVLQDDILEFKDVYMDVSDAIVDMLSSLALPIVVEPTMPAMEPRFLQESTTDACAHDDMADVPHIDLLNASFDEDWHLEDQDVALLQGIFDLDASTPAFATMQDPTVSPKQGPARRRRTTQCTTSSSTQRSKSSTQANKKYWLGAILFVGLCASLGPLRGATRSALGCLASSC</sequence>
<dbReference type="EMBL" id="VJMJ01000309">
    <property type="protein sequence ID" value="KAF0723361.1"/>
    <property type="molecule type" value="Genomic_DNA"/>
</dbReference>
<organism evidence="2 3">
    <name type="scientific">Aphanomyces euteiches</name>
    <dbReference type="NCBI Taxonomy" id="100861"/>
    <lineage>
        <taxon>Eukaryota</taxon>
        <taxon>Sar</taxon>
        <taxon>Stramenopiles</taxon>
        <taxon>Oomycota</taxon>
        <taxon>Saprolegniomycetes</taxon>
        <taxon>Saprolegniales</taxon>
        <taxon>Verrucalvaceae</taxon>
        <taxon>Aphanomyces</taxon>
    </lineage>
</organism>
<comment type="caution">
    <text evidence="2">The sequence shown here is derived from an EMBL/GenBank/DDBJ whole genome shotgun (WGS) entry which is preliminary data.</text>
</comment>
<keyword evidence="3" id="KW-1185">Reference proteome</keyword>
<protein>
    <submittedName>
        <fullName evidence="2">Uncharacterized protein</fullName>
    </submittedName>
</protein>
<dbReference type="VEuPathDB" id="FungiDB:AeMF1_006881"/>
<proteinExistence type="predicted"/>
<accession>A0A6G0W8A6</accession>
<evidence type="ECO:0000313" key="3">
    <source>
        <dbReference type="Proteomes" id="UP000481153"/>
    </source>
</evidence>
<dbReference type="AlphaFoldDB" id="A0A6G0W8A6"/>
<evidence type="ECO:0000256" key="1">
    <source>
        <dbReference type="SAM" id="MobiDB-lite"/>
    </source>
</evidence>